<gene>
    <name evidence="2" type="ORF">HT134_00005</name>
    <name evidence="3" type="ORF">HT134_39695</name>
</gene>
<dbReference type="GO" id="GO:0050660">
    <property type="term" value="F:flavin adenine dinucleotide binding"/>
    <property type="evidence" value="ECO:0007669"/>
    <property type="project" value="InterPro"/>
</dbReference>
<evidence type="ECO:0000313" key="2">
    <source>
        <dbReference type="EMBL" id="NUW38517.1"/>
    </source>
</evidence>
<dbReference type="AlphaFoldDB" id="A0A7Y6IXG6"/>
<keyword evidence="4" id="KW-1185">Reference proteome</keyword>
<organism evidence="3 4">
    <name type="scientific">Nonomuraea rhodomycinica</name>
    <dbReference type="NCBI Taxonomy" id="1712872"/>
    <lineage>
        <taxon>Bacteria</taxon>
        <taxon>Bacillati</taxon>
        <taxon>Actinomycetota</taxon>
        <taxon>Actinomycetes</taxon>
        <taxon>Streptosporangiales</taxon>
        <taxon>Streptosporangiaceae</taxon>
        <taxon>Nonomuraea</taxon>
    </lineage>
</organism>
<evidence type="ECO:0000313" key="4">
    <source>
        <dbReference type="Proteomes" id="UP000546126"/>
    </source>
</evidence>
<dbReference type="GO" id="GO:0016491">
    <property type="term" value="F:oxidoreductase activity"/>
    <property type="evidence" value="ECO:0007669"/>
    <property type="project" value="InterPro"/>
</dbReference>
<comment type="caution">
    <text evidence="3">The sequence shown here is derived from an EMBL/GenBank/DDBJ whole genome shotgun (WGS) entry which is preliminary data.</text>
</comment>
<dbReference type="InterPro" id="IPR012951">
    <property type="entry name" value="BBE"/>
</dbReference>
<feature type="domain" description="Berberine/berberine-like" evidence="1">
    <location>
        <begin position="16"/>
        <end position="37"/>
    </location>
</feature>
<feature type="non-terminal residue" evidence="3">
    <location>
        <position position="1"/>
    </location>
</feature>
<protein>
    <submittedName>
        <fullName evidence="3">BBE domain-containing protein</fullName>
    </submittedName>
</protein>
<dbReference type="Pfam" id="PF08031">
    <property type="entry name" value="BBE"/>
    <property type="match status" value="1"/>
</dbReference>
<proteinExistence type="predicted"/>
<dbReference type="EMBL" id="JABWGO010000015">
    <property type="protein sequence ID" value="NUW46196.1"/>
    <property type="molecule type" value="Genomic_DNA"/>
</dbReference>
<accession>A0A7Y6IXG6</accession>
<dbReference type="EMBL" id="JABWGO010000001">
    <property type="protein sequence ID" value="NUW38517.1"/>
    <property type="molecule type" value="Genomic_DNA"/>
</dbReference>
<dbReference type="Proteomes" id="UP000546126">
    <property type="component" value="Unassembled WGS sequence"/>
</dbReference>
<evidence type="ECO:0000313" key="3">
    <source>
        <dbReference type="EMBL" id="NUW46196.1"/>
    </source>
</evidence>
<sequence>VLSPGETAAKSFSAGTLARLREIKRARDPHNVFRANYPVLG</sequence>
<reference evidence="3 4" key="1">
    <citation type="submission" date="2020-06" db="EMBL/GenBank/DDBJ databases">
        <authorList>
            <person name="Chanama M."/>
        </authorList>
    </citation>
    <scope>NUCLEOTIDE SEQUENCE [LARGE SCALE GENOMIC DNA]</scope>
    <source>
        <strain evidence="3 4">TBRC6557</strain>
    </source>
</reference>
<evidence type="ECO:0000259" key="1">
    <source>
        <dbReference type="Pfam" id="PF08031"/>
    </source>
</evidence>
<name>A0A7Y6IXG6_9ACTN</name>